<keyword evidence="3" id="KW-0804">Transcription</keyword>
<dbReference type="EMBL" id="JALHLE010000029">
    <property type="protein sequence ID" value="MCJ2180223.1"/>
    <property type="molecule type" value="Genomic_DNA"/>
</dbReference>
<feature type="DNA-binding region" description="H-T-H motif" evidence="4">
    <location>
        <begin position="43"/>
        <end position="62"/>
    </location>
</feature>
<dbReference type="Gene3D" id="1.10.357.10">
    <property type="entry name" value="Tetracycline Repressor, domain 2"/>
    <property type="match status" value="1"/>
</dbReference>
<dbReference type="PANTHER" id="PTHR30055:SF234">
    <property type="entry name" value="HTH-TYPE TRANSCRIPTIONAL REGULATOR BETI"/>
    <property type="match status" value="1"/>
</dbReference>
<evidence type="ECO:0000256" key="4">
    <source>
        <dbReference type="PROSITE-ProRule" id="PRU00335"/>
    </source>
</evidence>
<evidence type="ECO:0000256" key="3">
    <source>
        <dbReference type="ARBA" id="ARBA00023163"/>
    </source>
</evidence>
<feature type="domain" description="HTH tetR-type" evidence="5">
    <location>
        <begin position="20"/>
        <end position="80"/>
    </location>
</feature>
<organism evidence="6 7">
    <name type="scientific">Novosphingobium album</name>
    <name type="common">ex Hu et al. 2023</name>
    <dbReference type="NCBI Taxonomy" id="2930093"/>
    <lineage>
        <taxon>Bacteria</taxon>
        <taxon>Pseudomonadati</taxon>
        <taxon>Pseudomonadota</taxon>
        <taxon>Alphaproteobacteria</taxon>
        <taxon>Sphingomonadales</taxon>
        <taxon>Sphingomonadaceae</taxon>
        <taxon>Novosphingobium</taxon>
    </lineage>
</organism>
<evidence type="ECO:0000313" key="6">
    <source>
        <dbReference type="EMBL" id="MCJ2180223.1"/>
    </source>
</evidence>
<dbReference type="Proteomes" id="UP001162880">
    <property type="component" value="Unassembled WGS sequence"/>
</dbReference>
<reference evidence="6" key="1">
    <citation type="submission" date="2022-03" db="EMBL/GenBank/DDBJ databases">
        <title>Identification of a novel bacterium isolated from mangrove sediments.</title>
        <authorList>
            <person name="Pan X."/>
        </authorList>
    </citation>
    <scope>NUCLEOTIDE SEQUENCE</scope>
    <source>
        <strain evidence="6">B2580</strain>
    </source>
</reference>
<dbReference type="Pfam" id="PF00440">
    <property type="entry name" value="TetR_N"/>
    <property type="match status" value="1"/>
</dbReference>
<accession>A0ABT0B5D3</accession>
<keyword evidence="7" id="KW-1185">Reference proteome</keyword>
<keyword evidence="1" id="KW-0805">Transcription regulation</keyword>
<dbReference type="PRINTS" id="PR00455">
    <property type="entry name" value="HTHTETR"/>
</dbReference>
<dbReference type="InterPro" id="IPR001647">
    <property type="entry name" value="HTH_TetR"/>
</dbReference>
<dbReference type="PROSITE" id="PS50977">
    <property type="entry name" value="HTH_TETR_2"/>
    <property type="match status" value="1"/>
</dbReference>
<evidence type="ECO:0000259" key="5">
    <source>
        <dbReference type="PROSITE" id="PS50977"/>
    </source>
</evidence>
<dbReference type="RefSeq" id="WP_243995648.1">
    <property type="nucleotide sequence ID" value="NZ_JALHLE010000029.1"/>
</dbReference>
<proteinExistence type="predicted"/>
<dbReference type="InterPro" id="IPR050109">
    <property type="entry name" value="HTH-type_TetR-like_transc_reg"/>
</dbReference>
<protein>
    <submittedName>
        <fullName evidence="6">TetR/AcrR family transcriptional regulator</fullName>
    </submittedName>
</protein>
<gene>
    <name evidence="6" type="ORF">MTR64_16750</name>
</gene>
<dbReference type="InterPro" id="IPR009057">
    <property type="entry name" value="Homeodomain-like_sf"/>
</dbReference>
<name>A0ABT0B5D3_9SPHN</name>
<dbReference type="SUPFAM" id="SSF46689">
    <property type="entry name" value="Homeodomain-like"/>
    <property type="match status" value="1"/>
</dbReference>
<evidence type="ECO:0000313" key="7">
    <source>
        <dbReference type="Proteomes" id="UP001162880"/>
    </source>
</evidence>
<sequence>MTERNPTITAQPTDLSKGKIDTRSQILAATEAIMLDEGYAGVSSRKVATRAGLNSKLLHYYFKNMDELFIAAFQRREDFHLGQFASAIASSTPLHDIWMLNVDAASSKLYLEFNALACHRPAVREVISKSNGRDRITMAAALQTVFERYGISTTQYPPKVMAMTIAGFARAFATDRALGTKDGHQEVLEFVAELLGNLEPEQGKSQTD</sequence>
<keyword evidence="2 4" id="KW-0238">DNA-binding</keyword>
<evidence type="ECO:0000256" key="1">
    <source>
        <dbReference type="ARBA" id="ARBA00023015"/>
    </source>
</evidence>
<comment type="caution">
    <text evidence="6">The sequence shown here is derived from an EMBL/GenBank/DDBJ whole genome shotgun (WGS) entry which is preliminary data.</text>
</comment>
<dbReference type="PANTHER" id="PTHR30055">
    <property type="entry name" value="HTH-TYPE TRANSCRIPTIONAL REGULATOR RUTR"/>
    <property type="match status" value="1"/>
</dbReference>
<evidence type="ECO:0000256" key="2">
    <source>
        <dbReference type="ARBA" id="ARBA00023125"/>
    </source>
</evidence>